<evidence type="ECO:0000313" key="10">
    <source>
        <dbReference type="Proteomes" id="UP001319921"/>
    </source>
</evidence>
<evidence type="ECO:0000256" key="2">
    <source>
        <dbReference type="ARBA" id="ARBA00022448"/>
    </source>
</evidence>
<keyword evidence="2" id="KW-0813">Transport</keyword>
<dbReference type="GO" id="GO:0022857">
    <property type="term" value="F:transmembrane transporter activity"/>
    <property type="evidence" value="ECO:0007669"/>
    <property type="project" value="InterPro"/>
</dbReference>
<feature type="transmembrane region" description="Helical" evidence="8">
    <location>
        <begin position="217"/>
        <end position="236"/>
    </location>
</feature>
<name>A0AAQ4CV81_9CREN</name>
<evidence type="ECO:0000256" key="8">
    <source>
        <dbReference type="SAM" id="Phobius"/>
    </source>
</evidence>
<dbReference type="Proteomes" id="UP001319921">
    <property type="component" value="Chromosome"/>
</dbReference>
<feature type="transmembrane region" description="Helical" evidence="8">
    <location>
        <begin position="96"/>
        <end position="119"/>
    </location>
</feature>
<reference evidence="9 10" key="1">
    <citation type="journal article" date="2022" name="Microbiol. Resour. Announc.">
        <title>Complete Genome Sequence of the Hyperthermophilic and Acidophilic Archaeon Saccharolobus caldissimus Strain HS-3T.</title>
        <authorList>
            <person name="Sakai H.D."/>
            <person name="Kurosawa N."/>
        </authorList>
    </citation>
    <scope>NUCLEOTIDE SEQUENCE [LARGE SCALE GENOMIC DNA]</scope>
    <source>
        <strain evidence="9 10">JCM32116</strain>
    </source>
</reference>
<keyword evidence="6 8" id="KW-1133">Transmembrane helix</keyword>
<feature type="transmembrane region" description="Helical" evidence="8">
    <location>
        <begin position="126"/>
        <end position="145"/>
    </location>
</feature>
<comment type="subcellular location">
    <subcellularLocation>
        <location evidence="1">Cell membrane</location>
        <topology evidence="1">Multi-pass membrane protein</topology>
    </subcellularLocation>
</comment>
<feature type="transmembrane region" description="Helical" evidence="8">
    <location>
        <begin position="299"/>
        <end position="319"/>
    </location>
</feature>
<feature type="transmembrane region" description="Helical" evidence="8">
    <location>
        <begin position="165"/>
        <end position="189"/>
    </location>
</feature>
<evidence type="ECO:0000313" key="9">
    <source>
        <dbReference type="EMBL" id="BDB99712.1"/>
    </source>
</evidence>
<feature type="transmembrane region" description="Helical" evidence="8">
    <location>
        <begin position="73"/>
        <end position="90"/>
    </location>
</feature>
<protein>
    <submittedName>
        <fullName evidence="9">Monosaccharide-transporting ATPase</fullName>
    </submittedName>
</protein>
<dbReference type="GeneID" id="68867450"/>
<evidence type="ECO:0000256" key="3">
    <source>
        <dbReference type="ARBA" id="ARBA00022475"/>
    </source>
</evidence>
<dbReference type="EMBL" id="AP025226">
    <property type="protein sequence ID" value="BDB99712.1"/>
    <property type="molecule type" value="Genomic_DNA"/>
</dbReference>
<sequence>MTSNKRQMYFFKIISNKEFASFFTLIVLWILFYMLNPSFLSLSNLSVLFTVIPIYGITVLGVTLLMIAGEFDLSVAATFALVPLVIQLLMSDGINAIAAIVIGLLLAALIGFLNGIITVKTGIPSFIVTLGTLFVWLGIALQISGGQPHPFILPSAATRILSGSIAFNGLINSQLIWLIIFGVLFYLILERHQWGNWIYATGGNKDAARAMGIKVDYVKIALFILCAVLAGFSGMMESALYGQAIANQGGNLELDSIAAAVIGGTSLFGGEGSVLGGIIGTIIIWSIENGLILAGVSSYVYETLIGALIIIVVMVHRYAKKISKNIRLGELNE</sequence>
<feature type="transmembrane region" description="Helical" evidence="8">
    <location>
        <begin position="45"/>
        <end position="66"/>
    </location>
</feature>
<dbReference type="Pfam" id="PF02653">
    <property type="entry name" value="BPD_transp_2"/>
    <property type="match status" value="1"/>
</dbReference>
<dbReference type="GO" id="GO:0005886">
    <property type="term" value="C:plasma membrane"/>
    <property type="evidence" value="ECO:0007669"/>
    <property type="project" value="UniProtKB-SubCell"/>
</dbReference>
<evidence type="ECO:0000256" key="4">
    <source>
        <dbReference type="ARBA" id="ARBA00022519"/>
    </source>
</evidence>
<keyword evidence="3" id="KW-1003">Cell membrane</keyword>
<dbReference type="InterPro" id="IPR001851">
    <property type="entry name" value="ABC_transp_permease"/>
</dbReference>
<dbReference type="CDD" id="cd06579">
    <property type="entry name" value="TM_PBP1_transp_AraH_like"/>
    <property type="match status" value="1"/>
</dbReference>
<evidence type="ECO:0000256" key="7">
    <source>
        <dbReference type="ARBA" id="ARBA00023136"/>
    </source>
</evidence>
<dbReference type="RefSeq" id="WP_229570170.1">
    <property type="nucleotide sequence ID" value="NZ_AP025226.1"/>
</dbReference>
<gene>
    <name evidence="9" type="ORF">SACC_27290</name>
</gene>
<keyword evidence="4" id="KW-0997">Cell inner membrane</keyword>
<keyword evidence="10" id="KW-1185">Reference proteome</keyword>
<dbReference type="PANTHER" id="PTHR32196:SF71">
    <property type="entry name" value="AUTOINDUCER 2 IMPORT SYSTEM PERMEASE PROTEIN LSRD"/>
    <property type="match status" value="1"/>
</dbReference>
<accession>A0AAQ4CV81</accession>
<organism evidence="9 10">
    <name type="scientific">Saccharolobus caldissimus</name>
    <dbReference type="NCBI Taxonomy" id="1702097"/>
    <lineage>
        <taxon>Archaea</taxon>
        <taxon>Thermoproteota</taxon>
        <taxon>Thermoprotei</taxon>
        <taxon>Sulfolobales</taxon>
        <taxon>Sulfolobaceae</taxon>
        <taxon>Saccharolobus</taxon>
    </lineage>
</organism>
<dbReference type="PANTHER" id="PTHR32196">
    <property type="entry name" value="ABC TRANSPORTER PERMEASE PROTEIN YPHD-RELATED-RELATED"/>
    <property type="match status" value="1"/>
</dbReference>
<keyword evidence="7 8" id="KW-0472">Membrane</keyword>
<evidence type="ECO:0000256" key="5">
    <source>
        <dbReference type="ARBA" id="ARBA00022692"/>
    </source>
</evidence>
<keyword evidence="5 8" id="KW-0812">Transmembrane</keyword>
<evidence type="ECO:0000256" key="6">
    <source>
        <dbReference type="ARBA" id="ARBA00022989"/>
    </source>
</evidence>
<dbReference type="AlphaFoldDB" id="A0AAQ4CV81"/>
<proteinExistence type="predicted"/>
<feature type="transmembrane region" description="Helical" evidence="8">
    <location>
        <begin position="256"/>
        <end position="287"/>
    </location>
</feature>
<dbReference type="KEGG" id="scas:SACC_27290"/>
<evidence type="ECO:0000256" key="1">
    <source>
        <dbReference type="ARBA" id="ARBA00004651"/>
    </source>
</evidence>
<feature type="transmembrane region" description="Helical" evidence="8">
    <location>
        <begin position="20"/>
        <end position="39"/>
    </location>
</feature>